<feature type="domain" description="STAS" evidence="3">
    <location>
        <begin position="90"/>
        <end position="278"/>
    </location>
</feature>
<evidence type="ECO:0000256" key="2">
    <source>
        <dbReference type="SAM" id="Phobius"/>
    </source>
</evidence>
<evidence type="ECO:0000313" key="5">
    <source>
        <dbReference type="WBParaSite" id="jg10112"/>
    </source>
</evidence>
<keyword evidence="4" id="KW-1185">Reference proteome</keyword>
<feature type="transmembrane region" description="Helical" evidence="2">
    <location>
        <begin position="34"/>
        <end position="62"/>
    </location>
</feature>
<evidence type="ECO:0000313" key="4">
    <source>
        <dbReference type="Proteomes" id="UP000887574"/>
    </source>
</evidence>
<dbReference type="GO" id="GO:0055085">
    <property type="term" value="P:transmembrane transport"/>
    <property type="evidence" value="ECO:0007669"/>
    <property type="project" value="InterPro"/>
</dbReference>
<evidence type="ECO:0000259" key="3">
    <source>
        <dbReference type="PROSITE" id="PS50801"/>
    </source>
</evidence>
<dbReference type="CDD" id="cd07042">
    <property type="entry name" value="STAS_SulP_like_sulfate_transporter"/>
    <property type="match status" value="1"/>
</dbReference>
<feature type="region of interest" description="Disordered" evidence="1">
    <location>
        <begin position="296"/>
        <end position="331"/>
    </location>
</feature>
<feature type="region of interest" description="Disordered" evidence="1">
    <location>
        <begin position="156"/>
        <end position="175"/>
    </location>
</feature>
<dbReference type="PROSITE" id="PS50801">
    <property type="entry name" value="STAS"/>
    <property type="match status" value="1"/>
</dbReference>
<dbReference type="GO" id="GO:0016020">
    <property type="term" value="C:membrane"/>
    <property type="evidence" value="ECO:0007669"/>
    <property type="project" value="InterPro"/>
</dbReference>
<dbReference type="Pfam" id="PF01740">
    <property type="entry name" value="STAS"/>
    <property type="match status" value="1"/>
</dbReference>
<dbReference type="SUPFAM" id="SSF52091">
    <property type="entry name" value="SpoIIaa-like"/>
    <property type="match status" value="1"/>
</dbReference>
<dbReference type="WBParaSite" id="jg10112">
    <property type="protein sequence ID" value="jg10112"/>
    <property type="gene ID" value="jg10112"/>
</dbReference>
<proteinExistence type="predicted"/>
<dbReference type="PANTHER" id="PTHR11814">
    <property type="entry name" value="SULFATE TRANSPORTER"/>
    <property type="match status" value="1"/>
</dbReference>
<feature type="compositionally biased region" description="Low complexity" evidence="1">
    <location>
        <begin position="299"/>
        <end position="311"/>
    </location>
</feature>
<reference evidence="5" key="1">
    <citation type="submission" date="2022-11" db="UniProtKB">
        <authorList>
            <consortium name="WormBaseParasite"/>
        </authorList>
    </citation>
    <scope>IDENTIFICATION</scope>
</reference>
<keyword evidence="2" id="KW-0812">Transmembrane</keyword>
<keyword evidence="2" id="KW-1133">Transmembrane helix</keyword>
<accession>A0A915CM68</accession>
<dbReference type="AlphaFoldDB" id="A0A915CM68"/>
<dbReference type="InterPro" id="IPR002645">
    <property type="entry name" value="STAS_dom"/>
</dbReference>
<dbReference type="Gene3D" id="3.30.750.24">
    <property type="entry name" value="STAS domain"/>
    <property type="match status" value="1"/>
</dbReference>
<dbReference type="InterPro" id="IPR001902">
    <property type="entry name" value="SLC26A/SulP_fam"/>
</dbReference>
<name>A0A915CM68_9BILA</name>
<evidence type="ECO:0000256" key="1">
    <source>
        <dbReference type="SAM" id="MobiDB-lite"/>
    </source>
</evidence>
<dbReference type="Proteomes" id="UP000887574">
    <property type="component" value="Unplaced"/>
</dbReference>
<organism evidence="4 5">
    <name type="scientific">Ditylenchus dipsaci</name>
    <dbReference type="NCBI Taxonomy" id="166011"/>
    <lineage>
        <taxon>Eukaryota</taxon>
        <taxon>Metazoa</taxon>
        <taxon>Ecdysozoa</taxon>
        <taxon>Nematoda</taxon>
        <taxon>Chromadorea</taxon>
        <taxon>Rhabditida</taxon>
        <taxon>Tylenchina</taxon>
        <taxon>Tylenchomorpha</taxon>
        <taxon>Sphaerularioidea</taxon>
        <taxon>Anguinidae</taxon>
        <taxon>Anguininae</taxon>
        <taxon>Ditylenchus</taxon>
    </lineage>
</organism>
<sequence length="373" mass="42292">MCVLAVIIIYSMKSIFQKMPYELFHLWRVSKIDFLIWVVTFVATVVLNVMQGLAVAVAFALLTTVFRIQWPRWHLLSKLNGTEDYRDCGRYSHVTDVDSVRIFRFDAPLLFTNAEHFANSARRAVTAMDLNCLNSSGANNNNDECLKNLEENGKMSLTLPNNNHSKKKSSQVSASSSMAKRLSLFTSPKNGMVHKNFGGSLAACVEHLVVDCSGFTFVDYSSVNALIDLFHQLRQNHVNVYFAGAKAPIRDMLEQCGFYKSVGKQHFYPTIHDAVLAAIDKKRLYVRKRGMSEPMQWRNNTNINNKKSTTTFQLDQEHSDHSDEENSEMLESVDVMTSTTDIPQRPCSPALSRWTMGSINRVNSKRLDELDDV</sequence>
<dbReference type="InterPro" id="IPR036513">
    <property type="entry name" value="STAS_dom_sf"/>
</dbReference>
<keyword evidence="2" id="KW-0472">Membrane</keyword>
<protein>
    <submittedName>
        <fullName evidence="5">STAS domain-containing protein</fullName>
    </submittedName>
</protein>